<gene>
    <name evidence="1" type="ORF">BpHYR1_043977</name>
</gene>
<dbReference type="AlphaFoldDB" id="A0A3M7RRE7"/>
<accession>A0A3M7RRE7</accession>
<organism evidence="1 2">
    <name type="scientific">Brachionus plicatilis</name>
    <name type="common">Marine rotifer</name>
    <name type="synonym">Brachionus muelleri</name>
    <dbReference type="NCBI Taxonomy" id="10195"/>
    <lineage>
        <taxon>Eukaryota</taxon>
        <taxon>Metazoa</taxon>
        <taxon>Spiralia</taxon>
        <taxon>Gnathifera</taxon>
        <taxon>Rotifera</taxon>
        <taxon>Eurotatoria</taxon>
        <taxon>Monogononta</taxon>
        <taxon>Pseudotrocha</taxon>
        <taxon>Ploima</taxon>
        <taxon>Brachionidae</taxon>
        <taxon>Brachionus</taxon>
    </lineage>
</organism>
<keyword evidence="2" id="KW-1185">Reference proteome</keyword>
<evidence type="ECO:0000313" key="2">
    <source>
        <dbReference type="Proteomes" id="UP000276133"/>
    </source>
</evidence>
<protein>
    <submittedName>
        <fullName evidence="1">Uncharacterized protein</fullName>
    </submittedName>
</protein>
<proteinExistence type="predicted"/>
<reference evidence="1 2" key="1">
    <citation type="journal article" date="2018" name="Sci. Rep.">
        <title>Genomic signatures of local adaptation to the degree of environmental predictability in rotifers.</title>
        <authorList>
            <person name="Franch-Gras L."/>
            <person name="Hahn C."/>
            <person name="Garcia-Roger E.M."/>
            <person name="Carmona M.J."/>
            <person name="Serra M."/>
            <person name="Gomez A."/>
        </authorList>
    </citation>
    <scope>NUCLEOTIDE SEQUENCE [LARGE SCALE GENOMIC DNA]</scope>
    <source>
        <strain evidence="1">HYR1</strain>
    </source>
</reference>
<dbReference type="Proteomes" id="UP000276133">
    <property type="component" value="Unassembled WGS sequence"/>
</dbReference>
<comment type="caution">
    <text evidence="1">The sequence shown here is derived from an EMBL/GenBank/DDBJ whole genome shotgun (WGS) entry which is preliminary data.</text>
</comment>
<evidence type="ECO:0000313" key="1">
    <source>
        <dbReference type="EMBL" id="RNA25915.1"/>
    </source>
</evidence>
<sequence length="91" mass="11000">MNIFETIYQKLTVPFEAMKNLNLNQKKKYFVKLIRKNYYETKKEEIISSPGTDKQKIIIIDFNRSLIKIFLLNEQDTDYLIEKENAFLLKF</sequence>
<dbReference type="EMBL" id="REGN01002836">
    <property type="protein sequence ID" value="RNA25915.1"/>
    <property type="molecule type" value="Genomic_DNA"/>
</dbReference>
<name>A0A3M7RRE7_BRAPC</name>